<dbReference type="PANTHER" id="PTHR46401">
    <property type="entry name" value="GLYCOSYLTRANSFERASE WBBK-RELATED"/>
    <property type="match status" value="1"/>
</dbReference>
<proteinExistence type="predicted"/>
<name>A0ABZ2Q7L4_9FLAO</name>
<dbReference type="Pfam" id="PF00534">
    <property type="entry name" value="Glycos_transf_1"/>
    <property type="match status" value="1"/>
</dbReference>
<organism evidence="4 5">
    <name type="scientific">Flavobacterium ginsenosidimutans</name>
    <dbReference type="NCBI Taxonomy" id="687844"/>
    <lineage>
        <taxon>Bacteria</taxon>
        <taxon>Pseudomonadati</taxon>
        <taxon>Bacteroidota</taxon>
        <taxon>Flavobacteriia</taxon>
        <taxon>Flavobacteriales</taxon>
        <taxon>Flavobacteriaceae</taxon>
        <taxon>Flavobacterium</taxon>
    </lineage>
</organism>
<dbReference type="CDD" id="cd03809">
    <property type="entry name" value="GT4_MtfB-like"/>
    <property type="match status" value="1"/>
</dbReference>
<evidence type="ECO:0000256" key="1">
    <source>
        <dbReference type="ARBA" id="ARBA00022679"/>
    </source>
</evidence>
<evidence type="ECO:0000259" key="3">
    <source>
        <dbReference type="Pfam" id="PF13439"/>
    </source>
</evidence>
<reference evidence="4 5" key="1">
    <citation type="submission" date="2024-02" db="EMBL/GenBank/DDBJ databases">
        <title>complete genome of Flavobacterium ginsenosidimutans Str. YTB16.</title>
        <authorList>
            <person name="Wang Q."/>
        </authorList>
    </citation>
    <scope>NUCLEOTIDE SEQUENCE [LARGE SCALE GENOMIC DNA]</scope>
    <source>
        <strain evidence="4 5">YTB16</strain>
    </source>
</reference>
<dbReference type="Pfam" id="PF13439">
    <property type="entry name" value="Glyco_transf_4"/>
    <property type="match status" value="1"/>
</dbReference>
<dbReference type="RefSeq" id="WP_111285079.1">
    <property type="nucleotide sequence ID" value="NZ_CP147988.1"/>
</dbReference>
<dbReference type="SUPFAM" id="SSF53756">
    <property type="entry name" value="UDP-Glycosyltransferase/glycogen phosphorylase"/>
    <property type="match status" value="1"/>
</dbReference>
<evidence type="ECO:0000259" key="2">
    <source>
        <dbReference type="Pfam" id="PF00534"/>
    </source>
</evidence>
<dbReference type="InterPro" id="IPR001296">
    <property type="entry name" value="Glyco_trans_1"/>
</dbReference>
<feature type="domain" description="Glycosyltransferase subfamily 4-like N-terminal" evidence="3">
    <location>
        <begin position="15"/>
        <end position="177"/>
    </location>
</feature>
<dbReference type="InterPro" id="IPR028098">
    <property type="entry name" value="Glyco_trans_4-like_N"/>
</dbReference>
<evidence type="ECO:0000313" key="5">
    <source>
        <dbReference type="Proteomes" id="UP001447857"/>
    </source>
</evidence>
<dbReference type="EMBL" id="CP147988">
    <property type="protein sequence ID" value="WXK50349.1"/>
    <property type="molecule type" value="Genomic_DNA"/>
</dbReference>
<gene>
    <name evidence="4" type="ORF">V6624_01695</name>
</gene>
<dbReference type="Gene3D" id="3.40.50.2000">
    <property type="entry name" value="Glycogen Phosphorylase B"/>
    <property type="match status" value="2"/>
</dbReference>
<feature type="domain" description="Glycosyl transferase family 1" evidence="2">
    <location>
        <begin position="195"/>
        <end position="344"/>
    </location>
</feature>
<sequence length="372" mass="43203">MKIAINCSFFIPKGGGIKEYIYNLTTNLAKVDSVNEYVLYVASDYYDYALKELPKTMRIKATPFSSKQAIRRSLLENSFYQKEEKIEKFEVFHSPFFHVPNLKTAKRLITVHDLRLCRYPETYTFLRYQFLKRAVKKSILVADKIITISDFTKNELLHFYDVEESKITSIHEAINLESFNVKNIDNYNFKLNKDLEKDSFVLSVGHLEPRKNYNNLIKAFKKIQNESNLRKLKLVIVGKKSFDYEQTLKNVILDSNILHLDFVDFKDLLWLYSNAKLFVQPSFYEGFGFAPLEAAALGTVSVVSNTSSTPEICKESAFYFDPFEVEDIAANIKTALIDEVLFKEKQDLLASNLSRFSWQKNAEETLKIYNSI</sequence>
<accession>A0ABZ2Q7L4</accession>
<protein>
    <submittedName>
        <fullName evidence="4">Glycosyltransferase family 1 protein</fullName>
    </submittedName>
</protein>
<dbReference type="PANTHER" id="PTHR46401:SF2">
    <property type="entry name" value="GLYCOSYLTRANSFERASE WBBK-RELATED"/>
    <property type="match status" value="1"/>
</dbReference>
<dbReference type="Proteomes" id="UP001447857">
    <property type="component" value="Chromosome"/>
</dbReference>
<keyword evidence="5" id="KW-1185">Reference proteome</keyword>
<evidence type="ECO:0000313" key="4">
    <source>
        <dbReference type="EMBL" id="WXK50349.1"/>
    </source>
</evidence>
<keyword evidence="1" id="KW-0808">Transferase</keyword>